<dbReference type="InterPro" id="IPR002156">
    <property type="entry name" value="RNaseH_domain"/>
</dbReference>
<evidence type="ECO:0000259" key="1">
    <source>
        <dbReference type="Pfam" id="PF13456"/>
    </source>
</evidence>
<gene>
    <name evidence="2" type="ORF">V6N11_001941</name>
</gene>
<dbReference type="InterPro" id="IPR052929">
    <property type="entry name" value="RNase_H-like_EbsB-rel"/>
</dbReference>
<comment type="caution">
    <text evidence="2">The sequence shown here is derived from an EMBL/GenBank/DDBJ whole genome shotgun (WGS) entry which is preliminary data.</text>
</comment>
<evidence type="ECO:0000313" key="2">
    <source>
        <dbReference type="EMBL" id="KAK9004133.1"/>
    </source>
</evidence>
<dbReference type="Pfam" id="PF13456">
    <property type="entry name" value="RVT_3"/>
    <property type="match status" value="1"/>
</dbReference>
<dbReference type="CDD" id="cd06222">
    <property type="entry name" value="RNase_H_like"/>
    <property type="match status" value="1"/>
</dbReference>
<dbReference type="Proteomes" id="UP001396334">
    <property type="component" value="Unassembled WGS sequence"/>
</dbReference>
<reference evidence="2 3" key="1">
    <citation type="journal article" date="2024" name="G3 (Bethesda)">
        <title>Genome assembly of Hibiscus sabdariffa L. provides insights into metabolisms of medicinal natural products.</title>
        <authorList>
            <person name="Kim T."/>
        </authorList>
    </citation>
    <scope>NUCLEOTIDE SEQUENCE [LARGE SCALE GENOMIC DNA]</scope>
    <source>
        <strain evidence="2">TK-2024</strain>
        <tissue evidence="2">Old leaves</tissue>
    </source>
</reference>
<keyword evidence="3" id="KW-1185">Reference proteome</keyword>
<organism evidence="2 3">
    <name type="scientific">Hibiscus sabdariffa</name>
    <name type="common">roselle</name>
    <dbReference type="NCBI Taxonomy" id="183260"/>
    <lineage>
        <taxon>Eukaryota</taxon>
        <taxon>Viridiplantae</taxon>
        <taxon>Streptophyta</taxon>
        <taxon>Embryophyta</taxon>
        <taxon>Tracheophyta</taxon>
        <taxon>Spermatophyta</taxon>
        <taxon>Magnoliopsida</taxon>
        <taxon>eudicotyledons</taxon>
        <taxon>Gunneridae</taxon>
        <taxon>Pentapetalae</taxon>
        <taxon>rosids</taxon>
        <taxon>malvids</taxon>
        <taxon>Malvales</taxon>
        <taxon>Malvaceae</taxon>
        <taxon>Malvoideae</taxon>
        <taxon>Hibiscus</taxon>
    </lineage>
</organism>
<name>A0ABR2QU55_9ROSI</name>
<sequence length="111" mass="12613">MAEAKVCEKAMSFSKELGFINVEIEGEALTVINKVKNIKKDHSEAWVIISNIHSLKYDFDSIVFKHINRQGNKATHVLAKEGRRFSNPRIWIEDAPLAVMNVILTECKLTT</sequence>
<proteinExistence type="predicted"/>
<dbReference type="Gene3D" id="3.30.420.10">
    <property type="entry name" value="Ribonuclease H-like superfamily/Ribonuclease H"/>
    <property type="match status" value="1"/>
</dbReference>
<dbReference type="InterPro" id="IPR044730">
    <property type="entry name" value="RNase_H-like_dom_plant"/>
</dbReference>
<dbReference type="PANTHER" id="PTHR47074:SF61">
    <property type="entry name" value="RNASE H TYPE-1 DOMAIN-CONTAINING PROTEIN"/>
    <property type="match status" value="1"/>
</dbReference>
<protein>
    <recommendedName>
        <fullName evidence="1">RNase H type-1 domain-containing protein</fullName>
    </recommendedName>
</protein>
<accession>A0ABR2QU55</accession>
<dbReference type="PANTHER" id="PTHR47074">
    <property type="entry name" value="BNAC02G40300D PROTEIN"/>
    <property type="match status" value="1"/>
</dbReference>
<dbReference type="InterPro" id="IPR036397">
    <property type="entry name" value="RNaseH_sf"/>
</dbReference>
<feature type="domain" description="RNase H type-1" evidence="1">
    <location>
        <begin position="1"/>
        <end position="81"/>
    </location>
</feature>
<dbReference type="EMBL" id="JBBPBN010000031">
    <property type="protein sequence ID" value="KAK9004133.1"/>
    <property type="molecule type" value="Genomic_DNA"/>
</dbReference>
<evidence type="ECO:0000313" key="3">
    <source>
        <dbReference type="Proteomes" id="UP001396334"/>
    </source>
</evidence>